<gene>
    <name evidence="2" type="ORF">V6R90_04855</name>
</gene>
<feature type="compositionally biased region" description="Pro residues" evidence="1">
    <location>
        <begin position="8"/>
        <end position="18"/>
    </location>
</feature>
<dbReference type="EMBL" id="JBEGDP010000003">
    <property type="protein sequence ID" value="MEQ7846599.1"/>
    <property type="molecule type" value="Genomic_DNA"/>
</dbReference>
<evidence type="ECO:0000256" key="1">
    <source>
        <dbReference type="SAM" id="MobiDB-lite"/>
    </source>
</evidence>
<keyword evidence="3" id="KW-1185">Reference proteome</keyword>
<proteinExistence type="predicted"/>
<dbReference type="Proteomes" id="UP001482520">
    <property type="component" value="Unassembled WGS sequence"/>
</dbReference>
<sequence>MTTTPGAPGSPRPVPSTPRAPAATAPLVARTPEDVLAMVPAVLGFTPTQSVAMLTLGAARAFHARVDLPTAAQLAQEPDGLTEMVDLLRQPCVRHRVRAVLLVVFSDDEHTALAARRALVPAFRGSGMEVVDVLRADGRRWWPMLRRHPGAPAWGVPYDVSEHPFVAQTVLAGKVTHPTREDLDRSLDPGPAEVAAHARVACLVAQGPLAPRGDTPAELVEAMALRDLLLDHHVDGTLPDPEEVARLLLALRSPRLRDLACALVERREAAAWAELWRGVLRLTPPELVVGPATVTAFCAWLAGEGALAWCALDRALAVDPDHSFAGLVGGLLTAAVPPAAWDAPGGPGRSDLIALLEEIEELEELDRRGELDDDPDAGRDHGW</sequence>
<accession>A0ABV1NVU6</accession>
<organism evidence="2 3">
    <name type="scientific">Nocardioides kribbensis</name>
    <dbReference type="NCBI Taxonomy" id="305517"/>
    <lineage>
        <taxon>Bacteria</taxon>
        <taxon>Bacillati</taxon>
        <taxon>Actinomycetota</taxon>
        <taxon>Actinomycetes</taxon>
        <taxon>Propionibacteriales</taxon>
        <taxon>Nocardioidaceae</taxon>
        <taxon>Nocardioides</taxon>
    </lineage>
</organism>
<reference evidence="2 3" key="1">
    <citation type="submission" date="2024-02" db="EMBL/GenBank/DDBJ databases">
        <title>Full genome sequence of Nocardioides kribbensis.</title>
        <authorList>
            <person name="Poletto B.L."/>
            <person name="Silva G."/>
            <person name="Galante D."/>
            <person name="Campos K.R."/>
            <person name="Santos M.B.N."/>
            <person name="Sacchi C.T."/>
        </authorList>
    </citation>
    <scope>NUCLEOTIDE SEQUENCE [LARGE SCALE GENOMIC DNA]</scope>
    <source>
        <strain evidence="2 3">O4R</strain>
    </source>
</reference>
<protein>
    <submittedName>
        <fullName evidence="2">DUF4192 domain-containing protein</fullName>
    </submittedName>
</protein>
<name>A0ABV1NVU6_9ACTN</name>
<dbReference type="RefSeq" id="WP_349803949.1">
    <property type="nucleotide sequence ID" value="NZ_JBEGDP010000003.1"/>
</dbReference>
<dbReference type="InterPro" id="IPR025447">
    <property type="entry name" value="DUF4192"/>
</dbReference>
<evidence type="ECO:0000313" key="3">
    <source>
        <dbReference type="Proteomes" id="UP001482520"/>
    </source>
</evidence>
<feature type="region of interest" description="Disordered" evidence="1">
    <location>
        <begin position="1"/>
        <end position="26"/>
    </location>
</feature>
<comment type="caution">
    <text evidence="2">The sequence shown here is derived from an EMBL/GenBank/DDBJ whole genome shotgun (WGS) entry which is preliminary data.</text>
</comment>
<dbReference type="Pfam" id="PF13830">
    <property type="entry name" value="DUF4192"/>
    <property type="match status" value="1"/>
</dbReference>
<evidence type="ECO:0000313" key="2">
    <source>
        <dbReference type="EMBL" id="MEQ7846599.1"/>
    </source>
</evidence>